<name>A0A1H9KDL3_9BACI</name>
<keyword evidence="1" id="KW-0472">Membrane</keyword>
<dbReference type="EMBL" id="FOES01000037">
    <property type="protein sequence ID" value="SEQ97138.1"/>
    <property type="molecule type" value="Genomic_DNA"/>
</dbReference>
<evidence type="ECO:0000313" key="2">
    <source>
        <dbReference type="EMBL" id="SEQ97138.1"/>
    </source>
</evidence>
<reference evidence="2 3" key="1">
    <citation type="submission" date="2016-10" db="EMBL/GenBank/DDBJ databases">
        <authorList>
            <person name="de Groot N.N."/>
        </authorList>
    </citation>
    <scope>NUCLEOTIDE SEQUENCE [LARGE SCALE GENOMIC DNA]</scope>
    <source>
        <strain evidence="2 3">DSM 21633</strain>
    </source>
</reference>
<accession>A0A1H9KDL3</accession>
<protein>
    <recommendedName>
        <fullName evidence="4">Di-and tricarboxylate transporter</fullName>
    </recommendedName>
</protein>
<keyword evidence="1" id="KW-1133">Transmembrane helix</keyword>
<proteinExistence type="predicted"/>
<evidence type="ECO:0000256" key="1">
    <source>
        <dbReference type="SAM" id="Phobius"/>
    </source>
</evidence>
<evidence type="ECO:0000313" key="3">
    <source>
        <dbReference type="Proteomes" id="UP000199427"/>
    </source>
</evidence>
<feature type="transmembrane region" description="Helical" evidence="1">
    <location>
        <begin position="53"/>
        <end position="77"/>
    </location>
</feature>
<feature type="transmembrane region" description="Helical" evidence="1">
    <location>
        <begin position="123"/>
        <end position="149"/>
    </location>
</feature>
<sequence length="451" mass="50525">MKWIIIRPIAALLMGLTYLVSQFFESNLLLILVSLFATITVISYIPYLNKTPMILISTLLILSVILLLNGDGLITMFHGMRENVGLLAIFIFVPLISIPIRTGQYLKYIDTVFNYYIKTSRQLYLYLKISLLSIGSVMNLGTIPIMYHLTSTESFKDYHDTRIKALVRGFSLCFLWSPYFISIALILSYFNVTWVELLPYGFLFASTGFILGLLTIGTINEPIQTVEQDHEIPIHKAKRKLVELMVIIVGMTALTMTIEHFVNLSVLTIIPIMAIVISTIWSLFYQSPKEFGRELLDYTQGRLPKMGNELSLFIAAGVFGVAILDAGASEWIIYLIDVSGINHLLILLPVLAVIVNVLSFIGVHPIITNTALAITLSSSPMFADDHLLLSIGLLAAWMLTILVSPLSATNLMVGNLTNTNSVHVGLKMNWQYALMLYGVFYILIVGIYYLF</sequence>
<dbReference type="STRING" id="571933.SAMN05216362_13714"/>
<feature type="transmembrane region" description="Helical" evidence="1">
    <location>
        <begin position="197"/>
        <end position="220"/>
    </location>
</feature>
<keyword evidence="3" id="KW-1185">Reference proteome</keyword>
<dbReference type="Proteomes" id="UP000199427">
    <property type="component" value="Unassembled WGS sequence"/>
</dbReference>
<feature type="transmembrane region" description="Helical" evidence="1">
    <location>
        <begin position="84"/>
        <end position="103"/>
    </location>
</feature>
<gene>
    <name evidence="2" type="ORF">SAMN05216362_13714</name>
</gene>
<dbReference type="RefSeq" id="WP_091775041.1">
    <property type="nucleotide sequence ID" value="NZ_FOES01000037.1"/>
</dbReference>
<feature type="transmembrane region" description="Helical" evidence="1">
    <location>
        <begin position="241"/>
        <end position="258"/>
    </location>
</feature>
<feature type="transmembrane region" description="Helical" evidence="1">
    <location>
        <begin position="6"/>
        <end position="21"/>
    </location>
</feature>
<keyword evidence="1" id="KW-0812">Transmembrane</keyword>
<feature type="transmembrane region" description="Helical" evidence="1">
    <location>
        <begin position="170"/>
        <end position="191"/>
    </location>
</feature>
<dbReference type="AlphaFoldDB" id="A0A1H9KDL3"/>
<feature type="transmembrane region" description="Helical" evidence="1">
    <location>
        <begin position="264"/>
        <end position="285"/>
    </location>
</feature>
<feature type="transmembrane region" description="Helical" evidence="1">
    <location>
        <begin position="28"/>
        <end position="47"/>
    </location>
</feature>
<feature type="transmembrane region" description="Helical" evidence="1">
    <location>
        <begin position="306"/>
        <end position="324"/>
    </location>
</feature>
<feature type="transmembrane region" description="Helical" evidence="1">
    <location>
        <begin position="387"/>
        <end position="408"/>
    </location>
</feature>
<feature type="transmembrane region" description="Helical" evidence="1">
    <location>
        <begin position="428"/>
        <end position="450"/>
    </location>
</feature>
<evidence type="ECO:0008006" key="4">
    <source>
        <dbReference type="Google" id="ProtNLM"/>
    </source>
</evidence>
<dbReference type="OrthoDB" id="3171527at2"/>
<feature type="transmembrane region" description="Helical" evidence="1">
    <location>
        <begin position="344"/>
        <end position="367"/>
    </location>
</feature>
<organism evidence="2 3">
    <name type="scientific">Piscibacillus halophilus</name>
    <dbReference type="NCBI Taxonomy" id="571933"/>
    <lineage>
        <taxon>Bacteria</taxon>
        <taxon>Bacillati</taxon>
        <taxon>Bacillota</taxon>
        <taxon>Bacilli</taxon>
        <taxon>Bacillales</taxon>
        <taxon>Bacillaceae</taxon>
        <taxon>Piscibacillus</taxon>
    </lineage>
</organism>